<evidence type="ECO:0000313" key="2">
    <source>
        <dbReference type="Proteomes" id="UP001145114"/>
    </source>
</evidence>
<feature type="non-terminal residue" evidence="1">
    <location>
        <position position="126"/>
    </location>
</feature>
<comment type="caution">
    <text evidence="1">The sequence shown here is derived from an EMBL/GenBank/DDBJ whole genome shotgun (WGS) entry which is preliminary data.</text>
</comment>
<protein>
    <submittedName>
        <fullName evidence="1">Uncharacterized protein</fullName>
    </submittedName>
</protein>
<evidence type="ECO:0000313" key="1">
    <source>
        <dbReference type="EMBL" id="KAJ1675244.1"/>
    </source>
</evidence>
<sequence>MTSEDRQRDPCASSHEQPKPAWEEKKDGGLELDSRDGSRKPGEAWAPEASGYMPLDDDNCDEGSTSSGSPGAGARARDYSAARGAGLGAGPPMSLHIDPEDRMPQDKIDTIKSIMRNIKIPESAYP</sequence>
<gene>
    <name evidence="1" type="ORF">EV182_001642</name>
</gene>
<accession>A0ACC1HLR0</accession>
<dbReference type="EMBL" id="JAMZIH010005402">
    <property type="protein sequence ID" value="KAJ1675244.1"/>
    <property type="molecule type" value="Genomic_DNA"/>
</dbReference>
<name>A0ACC1HLR0_9FUNG</name>
<dbReference type="Proteomes" id="UP001145114">
    <property type="component" value="Unassembled WGS sequence"/>
</dbReference>
<organism evidence="1 2">
    <name type="scientific">Spiromyces aspiralis</name>
    <dbReference type="NCBI Taxonomy" id="68401"/>
    <lineage>
        <taxon>Eukaryota</taxon>
        <taxon>Fungi</taxon>
        <taxon>Fungi incertae sedis</taxon>
        <taxon>Zoopagomycota</taxon>
        <taxon>Kickxellomycotina</taxon>
        <taxon>Kickxellomycetes</taxon>
        <taxon>Kickxellales</taxon>
        <taxon>Kickxellaceae</taxon>
        <taxon>Spiromyces</taxon>
    </lineage>
</organism>
<keyword evidence="2" id="KW-1185">Reference proteome</keyword>
<proteinExistence type="predicted"/>
<reference evidence="1" key="1">
    <citation type="submission" date="2022-06" db="EMBL/GenBank/DDBJ databases">
        <title>Phylogenomic reconstructions and comparative analyses of Kickxellomycotina fungi.</title>
        <authorList>
            <person name="Reynolds N.K."/>
            <person name="Stajich J.E."/>
            <person name="Barry K."/>
            <person name="Grigoriev I.V."/>
            <person name="Crous P."/>
            <person name="Smith M.E."/>
        </authorList>
    </citation>
    <scope>NUCLEOTIDE SEQUENCE</scope>
    <source>
        <strain evidence="1">RSA 2271</strain>
    </source>
</reference>